<organism evidence="2 3">
    <name type="scientific">Punica granatum</name>
    <name type="common">Pomegranate</name>
    <dbReference type="NCBI Taxonomy" id="22663"/>
    <lineage>
        <taxon>Eukaryota</taxon>
        <taxon>Viridiplantae</taxon>
        <taxon>Streptophyta</taxon>
        <taxon>Embryophyta</taxon>
        <taxon>Tracheophyta</taxon>
        <taxon>Spermatophyta</taxon>
        <taxon>Magnoliopsida</taxon>
        <taxon>eudicotyledons</taxon>
        <taxon>Gunneridae</taxon>
        <taxon>Pentapetalae</taxon>
        <taxon>rosids</taxon>
        <taxon>malvids</taxon>
        <taxon>Myrtales</taxon>
        <taxon>Lythraceae</taxon>
        <taxon>Punica</taxon>
    </lineage>
</organism>
<comment type="caution">
    <text evidence="2">The sequence shown here is derived from an EMBL/GenBank/DDBJ whole genome shotgun (WGS) entry which is preliminary data.</text>
</comment>
<keyword evidence="1" id="KW-0812">Transmembrane</keyword>
<evidence type="ECO:0000313" key="2">
    <source>
        <dbReference type="EMBL" id="OWM63066.1"/>
    </source>
</evidence>
<accession>A0A218VRT5</accession>
<keyword evidence="1" id="KW-1133">Transmembrane helix</keyword>
<dbReference type="InterPro" id="IPR044711">
    <property type="entry name" value="EC11-15"/>
</dbReference>
<name>A0A218VRT5_PUNGR</name>
<feature type="transmembrane region" description="Helical" evidence="1">
    <location>
        <begin position="30"/>
        <end position="48"/>
    </location>
</feature>
<evidence type="ECO:0000256" key="1">
    <source>
        <dbReference type="SAM" id="Phobius"/>
    </source>
</evidence>
<dbReference type="PANTHER" id="PTHR35293:SF1">
    <property type="entry name" value="EGG CELL-SECRETED PROTEIN 1.5"/>
    <property type="match status" value="1"/>
</dbReference>
<reference evidence="3" key="1">
    <citation type="journal article" date="2017" name="Plant J.">
        <title>The pomegranate (Punica granatum L.) genome and the genomics of punicalagin biosynthesis.</title>
        <authorList>
            <person name="Qin G."/>
            <person name="Xu C."/>
            <person name="Ming R."/>
            <person name="Tang H."/>
            <person name="Guyot R."/>
            <person name="Kramer E.M."/>
            <person name="Hu Y."/>
            <person name="Yi X."/>
            <person name="Qi Y."/>
            <person name="Xu X."/>
            <person name="Gao Z."/>
            <person name="Pan H."/>
            <person name="Jian J."/>
            <person name="Tian Y."/>
            <person name="Yue Z."/>
            <person name="Xu Y."/>
        </authorList>
    </citation>
    <scope>NUCLEOTIDE SEQUENCE [LARGE SCALE GENOMIC DNA]</scope>
    <source>
        <strain evidence="3">cv. Dabenzi</strain>
    </source>
</reference>
<dbReference type="GO" id="GO:0009567">
    <property type="term" value="P:double fertilization forming a zygote and endosperm"/>
    <property type="evidence" value="ECO:0007669"/>
    <property type="project" value="InterPro"/>
</dbReference>
<protein>
    <submittedName>
        <fullName evidence="2">Uncharacterized protein</fullName>
    </submittedName>
</protein>
<dbReference type="AlphaFoldDB" id="A0A218VRT5"/>
<dbReference type="Proteomes" id="UP000197138">
    <property type="component" value="Unassembled WGS sequence"/>
</dbReference>
<keyword evidence="1" id="KW-0472">Membrane</keyword>
<gene>
    <name evidence="2" type="ORF">CDL15_Pgr024631</name>
</gene>
<dbReference type="PANTHER" id="PTHR35293">
    <property type="entry name" value="EGG CELL-SECRETED PROTEIN 1.5"/>
    <property type="match status" value="1"/>
</dbReference>
<sequence length="136" mass="15154">MTSSPGFPFPLIINPLSICFLLTHVPTKEMAIIMVKLVLFTILLALPSTKSAVGARTPIILKSNLILRLRLDEESLNCWELIFSLQSCIGEVIMFSGETYLGLKRCQTIKVIEHDSGPICLALRTPWKRPMSEGLL</sequence>
<evidence type="ECO:0000313" key="3">
    <source>
        <dbReference type="Proteomes" id="UP000197138"/>
    </source>
</evidence>
<proteinExistence type="predicted"/>
<dbReference type="EMBL" id="MTKT01006212">
    <property type="protein sequence ID" value="OWM63066.1"/>
    <property type="molecule type" value="Genomic_DNA"/>
</dbReference>